<feature type="region of interest" description="Disordered" evidence="2">
    <location>
        <begin position="191"/>
        <end position="224"/>
    </location>
</feature>
<evidence type="ECO:0000256" key="2">
    <source>
        <dbReference type="SAM" id="MobiDB-lite"/>
    </source>
</evidence>
<protein>
    <submittedName>
        <fullName evidence="3">Uncharacterized protein</fullName>
    </submittedName>
</protein>
<name>A0ABQ5K5M0_9EUKA</name>
<feature type="compositionally biased region" description="Low complexity" evidence="2">
    <location>
        <begin position="272"/>
        <end position="288"/>
    </location>
</feature>
<accession>A0ABQ5K5M0</accession>
<feature type="compositionally biased region" description="Basic and acidic residues" evidence="2">
    <location>
        <begin position="191"/>
        <end position="201"/>
    </location>
</feature>
<dbReference type="Proteomes" id="UP001057375">
    <property type="component" value="Unassembled WGS sequence"/>
</dbReference>
<proteinExistence type="predicted"/>
<feature type="region of interest" description="Disordered" evidence="2">
    <location>
        <begin position="254"/>
        <end position="288"/>
    </location>
</feature>
<evidence type="ECO:0000256" key="1">
    <source>
        <dbReference type="SAM" id="Coils"/>
    </source>
</evidence>
<feature type="compositionally biased region" description="Basic and acidic residues" evidence="2">
    <location>
        <begin position="408"/>
        <end position="419"/>
    </location>
</feature>
<organism evidence="3 4">
    <name type="scientific">Aduncisulcus paluster</name>
    <dbReference type="NCBI Taxonomy" id="2918883"/>
    <lineage>
        <taxon>Eukaryota</taxon>
        <taxon>Metamonada</taxon>
        <taxon>Carpediemonas-like organisms</taxon>
        <taxon>Aduncisulcus</taxon>
    </lineage>
</organism>
<evidence type="ECO:0000313" key="4">
    <source>
        <dbReference type="Proteomes" id="UP001057375"/>
    </source>
</evidence>
<feature type="region of interest" description="Disordered" evidence="2">
    <location>
        <begin position="388"/>
        <end position="435"/>
    </location>
</feature>
<feature type="compositionally biased region" description="Polar residues" evidence="2">
    <location>
        <begin position="254"/>
        <end position="263"/>
    </location>
</feature>
<dbReference type="EMBL" id="BQXS01012704">
    <property type="protein sequence ID" value="GKT27106.1"/>
    <property type="molecule type" value="Genomic_DNA"/>
</dbReference>
<gene>
    <name evidence="3" type="ORF">ADUPG1_013616</name>
</gene>
<feature type="compositionally biased region" description="Polar residues" evidence="2">
    <location>
        <begin position="421"/>
        <end position="435"/>
    </location>
</feature>
<keyword evidence="1" id="KW-0175">Coiled coil</keyword>
<sequence length="435" mass="50012">MDLCRILKKFKGLQYITSRDLELPSFDSIVLILTCLCERVDIDTPKEVPTPRVHSDLAWSQYHRDQVDFIEKIISNIPQDSTMYSRIQREGIAGESVINDPTKFHSLCWCFVDAYREIIKQRRQKKDEKQISSTSKHVFPAVRERLMKEKMEKEKAETLKSEEKRRIEEMNNRIRIENEKKAEIARKKRAKYEMEHSKSSEVEEEETCSGSPLHEEQTQSHITEHRPCEMSLDPDESSRILASYYSPSISVISQSNGIGSSEISPKEPRKTSYSPYSHPISSDIHPHSSSVELPFDDRRYVMLSERCAALEARIQRLQEKNIYLNSLLEDLSSPVHDLSLVLKHGCGKEATEVCSVVLRKGIGRFIEEMKMIDAKKRDRTTMAYLSDEFSPLQSDARRPTPGSSGLSSHEDVGKERLCYSHESSSQDSLNEGINH</sequence>
<keyword evidence="4" id="KW-1185">Reference proteome</keyword>
<feature type="compositionally biased region" description="Basic and acidic residues" evidence="2">
    <location>
        <begin position="213"/>
        <end position="224"/>
    </location>
</feature>
<evidence type="ECO:0000313" key="3">
    <source>
        <dbReference type="EMBL" id="GKT27106.1"/>
    </source>
</evidence>
<comment type="caution">
    <text evidence="3">The sequence shown here is derived from an EMBL/GenBank/DDBJ whole genome shotgun (WGS) entry which is preliminary data.</text>
</comment>
<feature type="coiled-coil region" evidence="1">
    <location>
        <begin position="146"/>
        <end position="187"/>
    </location>
</feature>
<reference evidence="3" key="1">
    <citation type="submission" date="2022-03" db="EMBL/GenBank/DDBJ databases">
        <title>Draft genome sequence of Aduncisulcus paluster, a free-living microaerophilic Fornicata.</title>
        <authorList>
            <person name="Yuyama I."/>
            <person name="Kume K."/>
            <person name="Tamura T."/>
            <person name="Inagaki Y."/>
            <person name="Hashimoto T."/>
        </authorList>
    </citation>
    <scope>NUCLEOTIDE SEQUENCE</scope>
    <source>
        <strain evidence="3">NY0171</strain>
    </source>
</reference>